<feature type="transmembrane region" description="Helical" evidence="2">
    <location>
        <begin position="835"/>
        <end position="860"/>
    </location>
</feature>
<gene>
    <name evidence="4" type="ORF">EVOR1521_LOCUS11083</name>
</gene>
<keyword evidence="2" id="KW-0812">Transmembrane</keyword>
<evidence type="ECO:0000259" key="3">
    <source>
        <dbReference type="Pfam" id="PF04547"/>
    </source>
</evidence>
<dbReference type="AlphaFoldDB" id="A0AA36IDE5"/>
<feature type="transmembrane region" description="Helical" evidence="2">
    <location>
        <begin position="880"/>
        <end position="899"/>
    </location>
</feature>
<feature type="region of interest" description="Disordered" evidence="1">
    <location>
        <begin position="277"/>
        <end position="341"/>
    </location>
</feature>
<dbReference type="Pfam" id="PF04547">
    <property type="entry name" value="Anoctamin"/>
    <property type="match status" value="1"/>
</dbReference>
<dbReference type="InterPro" id="IPR049452">
    <property type="entry name" value="Anoctamin_TM"/>
</dbReference>
<keyword evidence="5" id="KW-1185">Reference proteome</keyword>
<keyword evidence="2" id="KW-0472">Membrane</keyword>
<comment type="caution">
    <text evidence="4">The sequence shown here is derived from an EMBL/GenBank/DDBJ whole genome shotgun (WGS) entry which is preliminary data.</text>
</comment>
<evidence type="ECO:0000256" key="2">
    <source>
        <dbReference type="SAM" id="Phobius"/>
    </source>
</evidence>
<evidence type="ECO:0000313" key="5">
    <source>
        <dbReference type="Proteomes" id="UP001178507"/>
    </source>
</evidence>
<protein>
    <recommendedName>
        <fullName evidence="3">Anoctamin transmembrane domain-containing protein</fullName>
    </recommendedName>
</protein>
<feature type="domain" description="Anoctamin transmembrane" evidence="3">
    <location>
        <begin position="472"/>
        <end position="864"/>
    </location>
</feature>
<proteinExistence type="predicted"/>
<accession>A0AA36IDE5</accession>
<feature type="compositionally biased region" description="Pro residues" evidence="1">
    <location>
        <begin position="314"/>
        <end position="337"/>
    </location>
</feature>
<sequence>MSACEPSVAKRNGVTRFTQVSAQGKWTWARKVRVSAIQRKVAYLALKARWKWNEAEFICQRLTEEWQRPPLLALLLPVAAANSFLLELEGLSEKGVVIEGFAETTYCGQEVCLWVLRWANENPASDPPAITLEHFASMVTAVMAPFHPPDSGPFLWPLHDKDIASAIAMCEYAGVDAPWWRKVLWALRIVQPPGGAVLEECILDHYGREVSYVFAWANVFTRFLWVLTTVCFVFHLCGARAQLGGFQGVLWYIMQFLILCWAVCLNALTGSRRSVLRSGGGLPSNTNQNQVNFRGLDPSNEPKRARRKKEVEPAPGPAPAPELPEPSPPESPQPSPPASTAQLLGAKTTMLDGVHRQSMGVSNMKTCRGLAAATTYTWEGTKVMSKDALSPQRLLEGVQEVPADRRSELAEKLQRALVKAKFIGWESKQRRGGIWPEPLWGSCTWLRLLVRRLNPDYSQSRCPKAWTAFALLTTAAVMAAFLLLAINVLFFFLNLKTYLIYVWGECLERQCKSPANVHGFKGLLADISADIALALVLVVLLGEVCKALAMQLAKLWNFKYMRRRQYMQAMLSLFIEVLAKVGLFSMMAFVFLPGWHAEPEKGVLPDVREACGGYVDFEICSWMFDCGPEDQLCCAGSFLCAKDLLTFGERLDLFHQWLWAPFIVCPFVDMIPAVLAPLIAKRLSKWADYVGPGTEGQKLGLGRRCLNGWASCFCCCCGRWLSRLLALIFVLDAEVTGLRYLCFGRTFGTTQLDTMDMDDDYCERCLDGPLEQVVLREFDALDELKDLKLNFLFVVLFAPVLPWAIIPSLLARLVELRIKIPKLFLVRRRSFPRDAHLVHSTQESFTDVVTTFTVFWYLGLSLVTFNTELHTWNRTMLSCTWLGSGLLGSVLVCLTVRVLRRQVEKRFGACS</sequence>
<dbReference type="EMBL" id="CAUJNA010001090">
    <property type="protein sequence ID" value="CAJ1384169.1"/>
    <property type="molecule type" value="Genomic_DNA"/>
</dbReference>
<evidence type="ECO:0000313" key="4">
    <source>
        <dbReference type="EMBL" id="CAJ1384169.1"/>
    </source>
</evidence>
<feature type="transmembrane region" description="Helical" evidence="2">
    <location>
        <begin position="468"/>
        <end position="493"/>
    </location>
</feature>
<reference evidence="4" key="1">
    <citation type="submission" date="2023-08" db="EMBL/GenBank/DDBJ databases">
        <authorList>
            <person name="Chen Y."/>
            <person name="Shah S."/>
            <person name="Dougan E. K."/>
            <person name="Thang M."/>
            <person name="Chan C."/>
        </authorList>
    </citation>
    <scope>NUCLEOTIDE SEQUENCE</scope>
</reference>
<keyword evidence="2" id="KW-1133">Transmembrane helix</keyword>
<feature type="transmembrane region" description="Helical" evidence="2">
    <location>
        <begin position="791"/>
        <end position="814"/>
    </location>
</feature>
<dbReference type="Proteomes" id="UP001178507">
    <property type="component" value="Unassembled WGS sequence"/>
</dbReference>
<feature type="transmembrane region" description="Helical" evidence="2">
    <location>
        <begin position="223"/>
        <end position="243"/>
    </location>
</feature>
<feature type="transmembrane region" description="Helical" evidence="2">
    <location>
        <begin position="657"/>
        <end position="680"/>
    </location>
</feature>
<evidence type="ECO:0000256" key="1">
    <source>
        <dbReference type="SAM" id="MobiDB-lite"/>
    </source>
</evidence>
<feature type="transmembrane region" description="Helical" evidence="2">
    <location>
        <begin position="570"/>
        <end position="592"/>
    </location>
</feature>
<feature type="transmembrane region" description="Helical" evidence="2">
    <location>
        <begin position="531"/>
        <end position="549"/>
    </location>
</feature>
<feature type="compositionally biased region" description="Polar residues" evidence="1">
    <location>
        <begin position="283"/>
        <end position="292"/>
    </location>
</feature>
<name>A0AA36IDE5_9DINO</name>
<organism evidence="4 5">
    <name type="scientific">Effrenium voratum</name>
    <dbReference type="NCBI Taxonomy" id="2562239"/>
    <lineage>
        <taxon>Eukaryota</taxon>
        <taxon>Sar</taxon>
        <taxon>Alveolata</taxon>
        <taxon>Dinophyceae</taxon>
        <taxon>Suessiales</taxon>
        <taxon>Symbiodiniaceae</taxon>
        <taxon>Effrenium</taxon>
    </lineage>
</organism>
<feature type="transmembrane region" description="Helical" evidence="2">
    <location>
        <begin position="249"/>
        <end position="268"/>
    </location>
</feature>